<gene>
    <name evidence="2" type="ORF">Mal64_34920</name>
</gene>
<keyword evidence="3" id="KW-1185">Reference proteome</keyword>
<feature type="signal peptide" evidence="1">
    <location>
        <begin position="1"/>
        <end position="19"/>
    </location>
</feature>
<comment type="caution">
    <text evidence="2">The sequence shown here is derived from an EMBL/GenBank/DDBJ whole genome shotgun (WGS) entry which is preliminary data.</text>
</comment>
<feature type="chain" id="PRO_5022765534" description="PEP-CTERM protein-sorting domain-containing protein" evidence="1">
    <location>
        <begin position="20"/>
        <end position="234"/>
    </location>
</feature>
<evidence type="ECO:0008006" key="4">
    <source>
        <dbReference type="Google" id="ProtNLM"/>
    </source>
</evidence>
<evidence type="ECO:0000313" key="3">
    <source>
        <dbReference type="Proteomes" id="UP000315440"/>
    </source>
</evidence>
<dbReference type="NCBIfam" id="TIGR02595">
    <property type="entry name" value="PEP_CTERM"/>
    <property type="match status" value="1"/>
</dbReference>
<keyword evidence="1" id="KW-0732">Signal</keyword>
<dbReference type="AlphaFoldDB" id="A0A5C5ZJP6"/>
<evidence type="ECO:0000313" key="2">
    <source>
        <dbReference type="EMBL" id="TWT86663.1"/>
    </source>
</evidence>
<dbReference type="InterPro" id="IPR013424">
    <property type="entry name" value="Ice-binding_C"/>
</dbReference>
<dbReference type="Proteomes" id="UP000315440">
    <property type="component" value="Unassembled WGS sequence"/>
</dbReference>
<organism evidence="2 3">
    <name type="scientific">Pseudobythopirellula maris</name>
    <dbReference type="NCBI Taxonomy" id="2527991"/>
    <lineage>
        <taxon>Bacteria</taxon>
        <taxon>Pseudomonadati</taxon>
        <taxon>Planctomycetota</taxon>
        <taxon>Planctomycetia</taxon>
        <taxon>Pirellulales</taxon>
        <taxon>Lacipirellulaceae</taxon>
        <taxon>Pseudobythopirellula</taxon>
    </lineage>
</organism>
<dbReference type="EMBL" id="SJPQ01000004">
    <property type="protein sequence ID" value="TWT86663.1"/>
    <property type="molecule type" value="Genomic_DNA"/>
</dbReference>
<dbReference type="PROSITE" id="PS51257">
    <property type="entry name" value="PROKAR_LIPOPROTEIN"/>
    <property type="match status" value="1"/>
</dbReference>
<evidence type="ECO:0000256" key="1">
    <source>
        <dbReference type="SAM" id="SignalP"/>
    </source>
</evidence>
<protein>
    <recommendedName>
        <fullName evidence="4">PEP-CTERM protein-sorting domain-containing protein</fullName>
    </recommendedName>
</protein>
<accession>A0A5C5ZJP6</accession>
<reference evidence="2 3" key="1">
    <citation type="submission" date="2019-02" db="EMBL/GenBank/DDBJ databases">
        <title>Deep-cultivation of Planctomycetes and their phenomic and genomic characterization uncovers novel biology.</title>
        <authorList>
            <person name="Wiegand S."/>
            <person name="Jogler M."/>
            <person name="Boedeker C."/>
            <person name="Pinto D."/>
            <person name="Vollmers J."/>
            <person name="Rivas-Marin E."/>
            <person name="Kohn T."/>
            <person name="Peeters S.H."/>
            <person name="Heuer A."/>
            <person name="Rast P."/>
            <person name="Oberbeckmann S."/>
            <person name="Bunk B."/>
            <person name="Jeske O."/>
            <person name="Meyerdierks A."/>
            <person name="Storesund J.E."/>
            <person name="Kallscheuer N."/>
            <person name="Luecker S."/>
            <person name="Lage O.M."/>
            <person name="Pohl T."/>
            <person name="Merkel B.J."/>
            <person name="Hornburger P."/>
            <person name="Mueller R.-W."/>
            <person name="Bruemmer F."/>
            <person name="Labrenz M."/>
            <person name="Spormann A.M."/>
            <person name="Op Den Camp H."/>
            <person name="Overmann J."/>
            <person name="Amann R."/>
            <person name="Jetten M.S.M."/>
            <person name="Mascher T."/>
            <person name="Medema M.H."/>
            <person name="Devos D.P."/>
            <person name="Kaster A.-K."/>
            <person name="Ovreas L."/>
            <person name="Rohde M."/>
            <person name="Galperin M.Y."/>
            <person name="Jogler C."/>
        </authorList>
    </citation>
    <scope>NUCLEOTIDE SEQUENCE [LARGE SCALE GENOMIC DNA]</scope>
    <source>
        <strain evidence="2 3">Mal64</strain>
    </source>
</reference>
<sequence precursor="true">MSKSTLAVLVLALACGADARGATMFFDFGNGSIEAGGVYNQVYSAVTHTVPNAQDSTGSPTGVQLVTSGFHEFGGNESGTGSPAAPADMFVANATRDSLYGHSTSWGSAGPRETGLLTLSGLDGSGDTTYEFDFFAARSGVGDNRDALYAVAGLNSGSGVLDAANNTANLATVAGITPTAAGEITITVTKGPGNNNGNGFFYLGAMRLVGTTVPEPSAVVLLTLAGVACVIRRR</sequence>
<proteinExistence type="predicted"/>
<dbReference type="RefSeq" id="WP_146402627.1">
    <property type="nucleotide sequence ID" value="NZ_SJPQ01000004.1"/>
</dbReference>
<name>A0A5C5ZJP6_9BACT</name>
<dbReference type="OrthoDB" id="277383at2"/>